<protein>
    <recommendedName>
        <fullName evidence="5">Zinc finger DksA/TraR C4-type domain-containing protein</fullName>
    </recommendedName>
</protein>
<accession>A0A1F5KPR0</accession>
<dbReference type="Proteomes" id="UP000178565">
    <property type="component" value="Unassembled WGS sequence"/>
</dbReference>
<dbReference type="Gene3D" id="1.20.120.910">
    <property type="entry name" value="DksA, coiled-coil domain"/>
    <property type="match status" value="1"/>
</dbReference>
<evidence type="ECO:0000313" key="6">
    <source>
        <dbReference type="EMBL" id="OGE42840.1"/>
    </source>
</evidence>
<dbReference type="SUPFAM" id="SSF57716">
    <property type="entry name" value="Glucocorticoid receptor-like (DNA-binding domain)"/>
    <property type="match status" value="1"/>
</dbReference>
<evidence type="ECO:0000259" key="5">
    <source>
        <dbReference type="Pfam" id="PF01258"/>
    </source>
</evidence>
<comment type="caution">
    <text evidence="6">The sequence shown here is derived from an EMBL/GenBank/DDBJ whole genome shotgun (WGS) entry which is preliminary data.</text>
</comment>
<keyword evidence="1" id="KW-0479">Metal-binding</keyword>
<dbReference type="EMBL" id="MFDM01000020">
    <property type="protein sequence ID" value="OGE42840.1"/>
    <property type="molecule type" value="Genomic_DNA"/>
</dbReference>
<keyword evidence="2" id="KW-0863">Zinc-finger</keyword>
<keyword evidence="3" id="KW-0862">Zinc</keyword>
<dbReference type="PROSITE" id="PS51128">
    <property type="entry name" value="ZF_DKSA_2"/>
    <property type="match status" value="1"/>
</dbReference>
<dbReference type="InterPro" id="IPR000962">
    <property type="entry name" value="Znf_DskA_TraR"/>
</dbReference>
<feature type="zinc finger region" description="dksA C4-type" evidence="4">
    <location>
        <begin position="89"/>
        <end position="113"/>
    </location>
</feature>
<evidence type="ECO:0000256" key="3">
    <source>
        <dbReference type="ARBA" id="ARBA00022833"/>
    </source>
</evidence>
<gene>
    <name evidence="6" type="ORF">A3B45_01200</name>
</gene>
<evidence type="ECO:0000256" key="1">
    <source>
        <dbReference type="ARBA" id="ARBA00022723"/>
    </source>
</evidence>
<dbReference type="PANTHER" id="PTHR33823:SF4">
    <property type="entry name" value="GENERAL STRESS PROTEIN 16O"/>
    <property type="match status" value="1"/>
</dbReference>
<dbReference type="Pfam" id="PF01258">
    <property type="entry name" value="zf-dskA_traR"/>
    <property type="match status" value="1"/>
</dbReference>
<dbReference type="AlphaFoldDB" id="A0A1F5KPR0"/>
<evidence type="ECO:0000256" key="2">
    <source>
        <dbReference type="ARBA" id="ARBA00022771"/>
    </source>
</evidence>
<evidence type="ECO:0000256" key="4">
    <source>
        <dbReference type="PROSITE-ProRule" id="PRU00510"/>
    </source>
</evidence>
<dbReference type="GO" id="GO:0008270">
    <property type="term" value="F:zinc ion binding"/>
    <property type="evidence" value="ECO:0007669"/>
    <property type="project" value="UniProtKB-KW"/>
</dbReference>
<organism evidence="6 7">
    <name type="scientific">Candidatus Daviesbacteria bacterium RIFCSPLOWO2_01_FULL_39_12</name>
    <dbReference type="NCBI Taxonomy" id="1797785"/>
    <lineage>
        <taxon>Bacteria</taxon>
        <taxon>Candidatus Daviesiibacteriota</taxon>
    </lineage>
</organism>
<dbReference type="PANTHER" id="PTHR33823">
    <property type="entry name" value="RNA POLYMERASE-BINDING TRANSCRIPTION FACTOR DKSA-RELATED"/>
    <property type="match status" value="1"/>
</dbReference>
<proteinExistence type="predicted"/>
<feature type="domain" description="Zinc finger DksA/TraR C4-type" evidence="5">
    <location>
        <begin position="84"/>
        <end position="111"/>
    </location>
</feature>
<sequence>MLDFPIKTLNTIKRILLRQQRDIEKNIAEFEQEDPVKSPALVESSEPGTDSFIADSHAKIMVLQQQLKQTSQSIGRALSKIRKGTYGKCEKCGKQIEIGRLLAMPIARYCLSDLKKIAK</sequence>
<name>A0A1F5KPR0_9BACT</name>
<reference evidence="6 7" key="1">
    <citation type="journal article" date="2016" name="Nat. Commun.">
        <title>Thousands of microbial genomes shed light on interconnected biogeochemical processes in an aquifer system.</title>
        <authorList>
            <person name="Anantharaman K."/>
            <person name="Brown C.T."/>
            <person name="Hug L.A."/>
            <person name="Sharon I."/>
            <person name="Castelle C.J."/>
            <person name="Probst A.J."/>
            <person name="Thomas B.C."/>
            <person name="Singh A."/>
            <person name="Wilkins M.J."/>
            <person name="Karaoz U."/>
            <person name="Brodie E.L."/>
            <person name="Williams K.H."/>
            <person name="Hubbard S.S."/>
            <person name="Banfield J.F."/>
        </authorList>
    </citation>
    <scope>NUCLEOTIDE SEQUENCE [LARGE SCALE GENOMIC DNA]</scope>
</reference>
<dbReference type="STRING" id="1797785.A3B45_01200"/>
<evidence type="ECO:0000313" key="7">
    <source>
        <dbReference type="Proteomes" id="UP000178565"/>
    </source>
</evidence>